<evidence type="ECO:0000313" key="3">
    <source>
        <dbReference type="EMBL" id="KRZ43418.1"/>
    </source>
</evidence>
<dbReference type="Proteomes" id="UP000054826">
    <property type="component" value="Unassembled WGS sequence"/>
</dbReference>
<proteinExistence type="predicted"/>
<organism evidence="2 4">
    <name type="scientific">Trichinella pseudospiralis</name>
    <name type="common">Parasitic roundworm</name>
    <dbReference type="NCBI Taxonomy" id="6337"/>
    <lineage>
        <taxon>Eukaryota</taxon>
        <taxon>Metazoa</taxon>
        <taxon>Ecdysozoa</taxon>
        <taxon>Nematoda</taxon>
        <taxon>Enoplea</taxon>
        <taxon>Dorylaimia</taxon>
        <taxon>Trichinellida</taxon>
        <taxon>Trichinellidae</taxon>
        <taxon>Trichinella</taxon>
    </lineage>
</organism>
<gene>
    <name evidence="2" type="ORF">T4B_1219</name>
    <name evidence="3" type="ORF">T4C_6375</name>
</gene>
<name>A0A0V1J8L3_TRIPS</name>
<keyword evidence="4" id="KW-1185">Reference proteome</keyword>
<keyword evidence="1" id="KW-0472">Membrane</keyword>
<dbReference type="Proteomes" id="UP000054805">
    <property type="component" value="Unassembled WGS sequence"/>
</dbReference>
<keyword evidence="1" id="KW-1133">Transmembrane helix</keyword>
<evidence type="ECO:0000313" key="2">
    <source>
        <dbReference type="EMBL" id="KRZ31346.1"/>
    </source>
</evidence>
<dbReference type="EMBL" id="JYDS01000026">
    <property type="protein sequence ID" value="KRZ31346.1"/>
    <property type="molecule type" value="Genomic_DNA"/>
</dbReference>
<evidence type="ECO:0000313" key="4">
    <source>
        <dbReference type="Proteomes" id="UP000054805"/>
    </source>
</evidence>
<sequence>MVNNTINAQLRKITISQPVNCEGSMCMARIIKKYEVLFYNGCKFKGMNIFITLFAFIAIVQQFSVNSNEFSNNGRRIHFQNYFQRMQKRLDPQYFQLGFGKRFMIENVNKIIANFKEPNGYSYKVAYFDGLLMITFHLIVLLV</sequence>
<dbReference type="AlphaFoldDB" id="A0A0V1J8L3"/>
<feature type="transmembrane region" description="Helical" evidence="1">
    <location>
        <begin position="125"/>
        <end position="142"/>
    </location>
</feature>
<dbReference type="EMBL" id="JYDV01000010">
    <property type="protein sequence ID" value="KRZ43418.1"/>
    <property type="molecule type" value="Genomic_DNA"/>
</dbReference>
<comment type="caution">
    <text evidence="2">The sequence shown here is derived from an EMBL/GenBank/DDBJ whole genome shotgun (WGS) entry which is preliminary data.</text>
</comment>
<feature type="transmembrane region" description="Helical" evidence="1">
    <location>
        <begin position="47"/>
        <end position="65"/>
    </location>
</feature>
<keyword evidence="1" id="KW-0812">Transmembrane</keyword>
<evidence type="ECO:0000313" key="5">
    <source>
        <dbReference type="Proteomes" id="UP000054826"/>
    </source>
</evidence>
<evidence type="ECO:0000256" key="1">
    <source>
        <dbReference type="SAM" id="Phobius"/>
    </source>
</evidence>
<protein>
    <submittedName>
        <fullName evidence="2">Uncharacterized protein</fullName>
    </submittedName>
</protein>
<accession>A0A0V1J8L3</accession>
<reference evidence="4 5" key="1">
    <citation type="submission" date="2015-01" db="EMBL/GenBank/DDBJ databases">
        <title>Evolution of Trichinella species and genotypes.</title>
        <authorList>
            <person name="Korhonen P.K."/>
            <person name="Edoardo P."/>
            <person name="Giuseppe L.R."/>
            <person name="Gasser R.B."/>
        </authorList>
    </citation>
    <scope>NUCLEOTIDE SEQUENCE [LARGE SCALE GENOMIC DNA]</scope>
    <source>
        <strain evidence="3">ISS176</strain>
        <strain evidence="2">ISS588</strain>
    </source>
</reference>